<comment type="similarity">
    <text evidence="2">Belongs to the RLP family.</text>
</comment>
<feature type="non-terminal residue" evidence="12">
    <location>
        <position position="69"/>
    </location>
</feature>
<keyword evidence="13" id="KW-1185">Reference proteome</keyword>
<evidence type="ECO:0000256" key="4">
    <source>
        <dbReference type="ARBA" id="ARBA00022614"/>
    </source>
</evidence>
<evidence type="ECO:0000256" key="2">
    <source>
        <dbReference type="ARBA" id="ARBA00009592"/>
    </source>
</evidence>
<dbReference type="EMBL" id="JASCZI010060442">
    <property type="protein sequence ID" value="MED6131597.1"/>
    <property type="molecule type" value="Genomic_DNA"/>
</dbReference>
<keyword evidence="5" id="KW-0812">Transmembrane</keyword>
<gene>
    <name evidence="12" type="ORF">PIB30_011200</name>
</gene>
<evidence type="ECO:0000313" key="12">
    <source>
        <dbReference type="EMBL" id="MED6131597.1"/>
    </source>
</evidence>
<comment type="caution">
    <text evidence="12">The sequence shown here is derived from an EMBL/GenBank/DDBJ whole genome shotgun (WGS) entry which is preliminary data.</text>
</comment>
<organism evidence="12 13">
    <name type="scientific">Stylosanthes scabra</name>
    <dbReference type="NCBI Taxonomy" id="79078"/>
    <lineage>
        <taxon>Eukaryota</taxon>
        <taxon>Viridiplantae</taxon>
        <taxon>Streptophyta</taxon>
        <taxon>Embryophyta</taxon>
        <taxon>Tracheophyta</taxon>
        <taxon>Spermatophyta</taxon>
        <taxon>Magnoliopsida</taxon>
        <taxon>eudicotyledons</taxon>
        <taxon>Gunneridae</taxon>
        <taxon>Pentapetalae</taxon>
        <taxon>rosids</taxon>
        <taxon>fabids</taxon>
        <taxon>Fabales</taxon>
        <taxon>Fabaceae</taxon>
        <taxon>Papilionoideae</taxon>
        <taxon>50 kb inversion clade</taxon>
        <taxon>dalbergioids sensu lato</taxon>
        <taxon>Dalbergieae</taxon>
        <taxon>Pterocarpus clade</taxon>
        <taxon>Stylosanthes</taxon>
    </lineage>
</organism>
<dbReference type="PROSITE" id="PS51450">
    <property type="entry name" value="LRR"/>
    <property type="match status" value="1"/>
</dbReference>
<protein>
    <submittedName>
        <fullName evidence="12">Uncharacterized protein</fullName>
    </submittedName>
</protein>
<evidence type="ECO:0000256" key="7">
    <source>
        <dbReference type="ARBA" id="ARBA00022989"/>
    </source>
</evidence>
<evidence type="ECO:0000256" key="6">
    <source>
        <dbReference type="ARBA" id="ARBA00022737"/>
    </source>
</evidence>
<evidence type="ECO:0000256" key="10">
    <source>
        <dbReference type="ARBA" id="ARBA00023180"/>
    </source>
</evidence>
<keyword evidence="10" id="KW-0325">Glycoprotein</keyword>
<dbReference type="PANTHER" id="PTHR27004">
    <property type="entry name" value="RECEPTOR-LIKE PROTEIN 12 ISOFORM X1"/>
    <property type="match status" value="1"/>
</dbReference>
<keyword evidence="6" id="KW-0677">Repeat</keyword>
<dbReference type="PRINTS" id="PR00019">
    <property type="entry name" value="LEURICHRPT"/>
</dbReference>
<keyword evidence="11" id="KW-0732">Signal</keyword>
<dbReference type="InterPro" id="IPR032675">
    <property type="entry name" value="LRR_dom_sf"/>
</dbReference>
<reference evidence="12 13" key="1">
    <citation type="journal article" date="2023" name="Plants (Basel)">
        <title>Bridging the Gap: Combining Genomics and Transcriptomics Approaches to Understand Stylosanthes scabra, an Orphan Legume from the Brazilian Caatinga.</title>
        <authorList>
            <person name="Ferreira-Neto J.R.C."/>
            <person name="da Silva M.D."/>
            <person name="Binneck E."/>
            <person name="de Melo N.F."/>
            <person name="da Silva R.H."/>
            <person name="de Melo A.L.T.M."/>
            <person name="Pandolfi V."/>
            <person name="Bustamante F.O."/>
            <person name="Brasileiro-Vidal A.C."/>
            <person name="Benko-Iseppon A.M."/>
        </authorList>
    </citation>
    <scope>NUCLEOTIDE SEQUENCE [LARGE SCALE GENOMIC DNA]</scope>
    <source>
        <tissue evidence="12">Leaves</tissue>
    </source>
</reference>
<proteinExistence type="inferred from homology"/>
<keyword evidence="7" id="KW-1133">Transmembrane helix</keyword>
<dbReference type="Gene3D" id="3.80.10.10">
    <property type="entry name" value="Ribonuclease Inhibitor"/>
    <property type="match status" value="1"/>
</dbReference>
<evidence type="ECO:0000256" key="8">
    <source>
        <dbReference type="ARBA" id="ARBA00023136"/>
    </source>
</evidence>
<comment type="subcellular location">
    <subcellularLocation>
        <location evidence="1">Cell membrane</location>
        <topology evidence="1">Single-pass type I membrane protein</topology>
    </subcellularLocation>
</comment>
<dbReference type="SUPFAM" id="SSF52058">
    <property type="entry name" value="L domain-like"/>
    <property type="match status" value="1"/>
</dbReference>
<evidence type="ECO:0000256" key="3">
    <source>
        <dbReference type="ARBA" id="ARBA00022475"/>
    </source>
</evidence>
<keyword evidence="9" id="KW-0675">Receptor</keyword>
<accession>A0ABU6S5M6</accession>
<dbReference type="Proteomes" id="UP001341840">
    <property type="component" value="Unassembled WGS sequence"/>
</dbReference>
<keyword evidence="4" id="KW-0433">Leucine-rich repeat</keyword>
<dbReference type="PANTHER" id="PTHR27004:SF444">
    <property type="entry name" value="TM RESISTANCE PROTEIN, PUTATIVE-RELATED"/>
    <property type="match status" value="1"/>
</dbReference>
<feature type="chain" id="PRO_5045806227" evidence="11">
    <location>
        <begin position="23"/>
        <end position="69"/>
    </location>
</feature>
<sequence length="69" mass="7975">MRTVLWFMVVETMGLLNKLLEGEIPQVIGELDSLKVLNLSHNRLTGTIPECLGNLRNLEWLDLSWNQLR</sequence>
<evidence type="ECO:0000256" key="5">
    <source>
        <dbReference type="ARBA" id="ARBA00022692"/>
    </source>
</evidence>
<evidence type="ECO:0000256" key="1">
    <source>
        <dbReference type="ARBA" id="ARBA00004251"/>
    </source>
</evidence>
<dbReference type="InterPro" id="IPR001611">
    <property type="entry name" value="Leu-rich_rpt"/>
</dbReference>
<evidence type="ECO:0000256" key="11">
    <source>
        <dbReference type="SAM" id="SignalP"/>
    </source>
</evidence>
<evidence type="ECO:0000313" key="13">
    <source>
        <dbReference type="Proteomes" id="UP001341840"/>
    </source>
</evidence>
<feature type="signal peptide" evidence="11">
    <location>
        <begin position="1"/>
        <end position="22"/>
    </location>
</feature>
<keyword evidence="3" id="KW-1003">Cell membrane</keyword>
<name>A0ABU6S5M6_9FABA</name>
<evidence type="ECO:0000256" key="9">
    <source>
        <dbReference type="ARBA" id="ARBA00023170"/>
    </source>
</evidence>
<dbReference type="Pfam" id="PF13855">
    <property type="entry name" value="LRR_8"/>
    <property type="match status" value="1"/>
</dbReference>
<keyword evidence="8" id="KW-0472">Membrane</keyword>